<dbReference type="RefSeq" id="WP_014261820.1">
    <property type="nucleotide sequence ID" value="NC_016630.1"/>
</dbReference>
<accession>D6GSD4</accession>
<evidence type="ECO:0000313" key="2">
    <source>
        <dbReference type="EMBL" id="EFE28575.1"/>
    </source>
</evidence>
<dbReference type="KEGG" id="faa:HMPREF0389_00492"/>
<dbReference type="AlphaFoldDB" id="D6GSD4"/>
<dbReference type="STRING" id="546269.HMPREF0389_00492"/>
<dbReference type="Gene3D" id="3.40.50.620">
    <property type="entry name" value="HUPs"/>
    <property type="match status" value="1"/>
</dbReference>
<gene>
    <name evidence="2" type="ordered locus">HMPREF0389_00492</name>
</gene>
<dbReference type="SUPFAM" id="SSF52402">
    <property type="entry name" value="Adenine nucleotide alpha hydrolases-like"/>
    <property type="match status" value="1"/>
</dbReference>
<dbReference type="Pfam" id="PF00582">
    <property type="entry name" value="Usp"/>
    <property type="match status" value="1"/>
</dbReference>
<dbReference type="InterPro" id="IPR014729">
    <property type="entry name" value="Rossmann-like_a/b/a_fold"/>
</dbReference>
<dbReference type="InterPro" id="IPR006016">
    <property type="entry name" value="UspA"/>
</dbReference>
<evidence type="ECO:0000259" key="1">
    <source>
        <dbReference type="Pfam" id="PF00582"/>
    </source>
</evidence>
<dbReference type="EMBL" id="CP002390">
    <property type="protein sequence ID" value="EFE28575.1"/>
    <property type="molecule type" value="Genomic_DNA"/>
</dbReference>
<feature type="domain" description="UspA" evidence="1">
    <location>
        <begin position="2"/>
        <end position="101"/>
    </location>
</feature>
<organism evidence="2 3">
    <name type="scientific">Filifactor alocis (strain ATCC 35896 / CCUG 47790 / D40 B5)</name>
    <name type="common">Fusobacterium alocis</name>
    <dbReference type="NCBI Taxonomy" id="546269"/>
    <lineage>
        <taxon>Bacteria</taxon>
        <taxon>Bacillati</taxon>
        <taxon>Bacillota</taxon>
        <taxon>Clostridia</taxon>
        <taxon>Peptostreptococcales</taxon>
        <taxon>Filifactoraceae</taxon>
        <taxon>Filifactor</taxon>
    </lineage>
</organism>
<dbReference type="Proteomes" id="UP000007468">
    <property type="component" value="Chromosome"/>
</dbReference>
<dbReference type="eggNOG" id="COG2205">
    <property type="taxonomic scope" value="Bacteria"/>
</dbReference>
<evidence type="ECO:0000313" key="3">
    <source>
        <dbReference type="Proteomes" id="UP000007468"/>
    </source>
</evidence>
<dbReference type="OrthoDB" id="1707003at2"/>
<sequence length="127" mass="14525">MENIMVCVTGQMQCKRLLSYALDLQKDKEQEVYLVHVSVTENKNFTDSMDALEYLYDQAVKNGASLSVLKPKTTILDTLVDFIKKNHVVSVVMGETREAISENSMIERLKKKAKESDMEIEIHIVKK</sequence>
<keyword evidence="3" id="KW-1185">Reference proteome</keyword>
<proteinExistence type="predicted"/>
<name>D6GSD4_FILAD</name>
<protein>
    <recommendedName>
        <fullName evidence="1">UspA domain-containing protein</fullName>
    </recommendedName>
</protein>
<reference evidence="3" key="1">
    <citation type="submission" date="2010-12" db="EMBL/GenBank/DDBJ databases">
        <title>The genome sequence of Filifactor alocis strain ATCC 35896.</title>
        <authorList>
            <consortium name="The Broad Institute Genome Sequencing Platform"/>
            <person name="Ward D."/>
            <person name="Earl A."/>
            <person name="Feldgarden M."/>
            <person name="Young S.K."/>
            <person name="Gargeya S."/>
            <person name="Zeng Q."/>
            <person name="Alvarado L."/>
            <person name="Berlin A."/>
            <person name="Bochicchio J."/>
            <person name="Chapman S.B."/>
            <person name="Chen Z."/>
            <person name="Freedman E."/>
            <person name="Gellesch M."/>
            <person name="Goldberg J."/>
            <person name="Griggs A."/>
            <person name="Gujja S."/>
            <person name="Heilman E."/>
            <person name="Heiman D."/>
            <person name="Howarth C."/>
            <person name="Mehta T."/>
            <person name="Neiman D."/>
            <person name="Pearson M."/>
            <person name="Roberts A."/>
            <person name="Saif S."/>
            <person name="Shea T."/>
            <person name="Shenoy N."/>
            <person name="Sisk P."/>
            <person name="Stolte C."/>
            <person name="Sykes S."/>
            <person name="White J."/>
            <person name="Yandava C."/>
            <person name="Izard J."/>
            <person name="Blanton J.M."/>
            <person name="Baranova O.V."/>
            <person name="Tanner A.C."/>
            <person name="Dewhirst F.E."/>
            <person name="Haas B."/>
            <person name="Nusbaum C."/>
            <person name="Birren B."/>
        </authorList>
    </citation>
    <scope>NUCLEOTIDE SEQUENCE [LARGE SCALE GENOMIC DNA]</scope>
    <source>
        <strain evidence="3">ATCC 35896 / D40 B5</strain>
    </source>
</reference>